<dbReference type="FunFam" id="1.25.40.1050:FF:000002">
    <property type="entry name" value="5'-3' exoribonuclease"/>
    <property type="match status" value="1"/>
</dbReference>
<dbReference type="InterPro" id="IPR004859">
    <property type="entry name" value="Xrn1_N"/>
</dbReference>
<dbReference type="InterPro" id="IPR041412">
    <property type="entry name" value="Xrn1_helical"/>
</dbReference>
<evidence type="ECO:0000256" key="5">
    <source>
        <dbReference type="ARBA" id="ARBA00022839"/>
    </source>
</evidence>
<keyword evidence="2" id="KW-0507">mRNA processing</keyword>
<dbReference type="EC" id="3.1.13.-" evidence="6"/>
<evidence type="ECO:0000259" key="11">
    <source>
        <dbReference type="Pfam" id="PF18332"/>
    </source>
</evidence>
<reference evidence="13" key="3">
    <citation type="submission" date="2012-09" db="EMBL/GenBank/DDBJ databases">
        <authorList>
            <consortium name="VectorBase"/>
        </authorList>
    </citation>
    <scope>NUCLEOTIDE SEQUENCE</scope>
    <source>
        <strain evidence="13">Liverpool</strain>
    </source>
</reference>
<dbReference type="Pfam" id="PF17846">
    <property type="entry name" value="XRN_M"/>
    <property type="match status" value="1"/>
</dbReference>
<dbReference type="EMBL" id="CH477534">
    <property type="protein sequence ID" value="EAT39382.1"/>
    <property type="molecule type" value="Genomic_DNA"/>
</dbReference>
<evidence type="ECO:0000259" key="12">
    <source>
        <dbReference type="Pfam" id="PF18334"/>
    </source>
</evidence>
<reference evidence="13" key="2">
    <citation type="journal article" date="2007" name="Science">
        <title>Genome sequence of Aedes aegypti, a major arbovirus vector.</title>
        <authorList>
            <person name="Nene V."/>
            <person name="Wortman J.R."/>
            <person name="Lawson D."/>
            <person name="Haas B."/>
            <person name="Kodira C."/>
            <person name="Tu Z.J."/>
            <person name="Loftus B."/>
            <person name="Xi Z."/>
            <person name="Megy K."/>
            <person name="Grabherr M."/>
            <person name="Ren Q."/>
            <person name="Zdobnov E.M."/>
            <person name="Lobo N.F."/>
            <person name="Campbell K.S."/>
            <person name="Brown S.E."/>
            <person name="Bonaldo M.F."/>
            <person name="Zhu J."/>
            <person name="Sinkins S.P."/>
            <person name="Hogenkamp D.G."/>
            <person name="Amedeo P."/>
            <person name="Arensburger P."/>
            <person name="Atkinson P.W."/>
            <person name="Bidwell S."/>
            <person name="Biedler J."/>
            <person name="Birney E."/>
            <person name="Bruggner R.V."/>
            <person name="Costas J."/>
            <person name="Coy M.R."/>
            <person name="Crabtree J."/>
            <person name="Crawford M."/>
            <person name="Debruyn B."/>
            <person name="Decaprio D."/>
            <person name="Eiglmeier K."/>
            <person name="Eisenstadt E."/>
            <person name="El-Dorry H."/>
            <person name="Gelbart W.M."/>
            <person name="Gomes S.L."/>
            <person name="Hammond M."/>
            <person name="Hannick L.I."/>
            <person name="Hogan J.R."/>
            <person name="Holmes M.H."/>
            <person name="Jaffe D."/>
            <person name="Johnston J.S."/>
            <person name="Kennedy R.C."/>
            <person name="Koo H."/>
            <person name="Kravitz S."/>
            <person name="Kriventseva E.V."/>
            <person name="Kulp D."/>
            <person name="Labutti K."/>
            <person name="Lee E."/>
            <person name="Li S."/>
            <person name="Lovin D.D."/>
            <person name="Mao C."/>
            <person name="Mauceli E."/>
            <person name="Menck C.F."/>
            <person name="Miller J.R."/>
            <person name="Montgomery P."/>
            <person name="Mori A."/>
            <person name="Nascimento A.L."/>
            <person name="Naveira H.F."/>
            <person name="Nusbaum C."/>
            <person name="O'leary S."/>
            <person name="Orvis J."/>
            <person name="Pertea M."/>
            <person name="Quesneville H."/>
            <person name="Reidenbach K.R."/>
            <person name="Rogers Y.H."/>
            <person name="Roth C.W."/>
            <person name="Schneider J.R."/>
            <person name="Schatz M."/>
            <person name="Shumway M."/>
            <person name="Stanke M."/>
            <person name="Stinson E.O."/>
            <person name="Tubio J.M."/>
            <person name="Vanzee J.P."/>
            <person name="Verjovski-Almeida S."/>
            <person name="Werner D."/>
            <person name="White O."/>
            <person name="Wyder S."/>
            <person name="Zeng Q."/>
            <person name="Zhao Q."/>
            <person name="Zhao Y."/>
            <person name="Hill C.A."/>
            <person name="Raikhel A.S."/>
            <person name="Soares M.B."/>
            <person name="Knudson D.L."/>
            <person name="Lee N.H."/>
            <person name="Galagan J."/>
            <person name="Salzberg S.L."/>
            <person name="Paulsen I.T."/>
            <person name="Dimopoulos G."/>
            <person name="Collins F.H."/>
            <person name="Birren B."/>
            <person name="Fraser-Liggett C.M."/>
            <person name="Severson D.W."/>
        </authorList>
    </citation>
    <scope>NUCLEOTIDE SEQUENCE [LARGE SCALE GENOMIC DNA]</scope>
    <source>
        <strain evidence="13">Liverpool</strain>
    </source>
</reference>
<feature type="domain" description="Xrn1 N-terminal" evidence="8">
    <location>
        <begin position="1"/>
        <end position="227"/>
    </location>
</feature>
<dbReference type="GO" id="GO:0000956">
    <property type="term" value="P:nuclear-transcribed mRNA catabolic process"/>
    <property type="evidence" value="ECO:0007669"/>
    <property type="project" value="InterPro"/>
</dbReference>
<keyword evidence="4 6" id="KW-0378">Hydrolase</keyword>
<dbReference type="HOGENOM" id="CLU_001581_4_0_1"/>
<organism evidence="13 14">
    <name type="scientific">Aedes aegypti</name>
    <name type="common">Yellowfever mosquito</name>
    <name type="synonym">Culex aegypti</name>
    <dbReference type="NCBI Taxonomy" id="7159"/>
    <lineage>
        <taxon>Eukaryota</taxon>
        <taxon>Metazoa</taxon>
        <taxon>Ecdysozoa</taxon>
        <taxon>Arthropoda</taxon>
        <taxon>Hexapoda</taxon>
        <taxon>Insecta</taxon>
        <taxon>Pterygota</taxon>
        <taxon>Neoptera</taxon>
        <taxon>Endopterygota</taxon>
        <taxon>Diptera</taxon>
        <taxon>Nematocera</taxon>
        <taxon>Culicoidea</taxon>
        <taxon>Culicidae</taxon>
        <taxon>Culicinae</taxon>
        <taxon>Aedini</taxon>
        <taxon>Aedes</taxon>
        <taxon>Stegomyia</taxon>
    </lineage>
</organism>
<dbReference type="PaxDb" id="7159-AAEL008814-PA"/>
<comment type="subcellular location">
    <subcellularLocation>
        <location evidence="6">Cytoplasm</location>
    </subcellularLocation>
</comment>
<keyword evidence="3 6" id="KW-0540">Nuclease</keyword>
<dbReference type="GO" id="GO:0005634">
    <property type="term" value="C:nucleus"/>
    <property type="evidence" value="ECO:0007669"/>
    <property type="project" value="TreeGrafter"/>
</dbReference>
<dbReference type="STRING" id="7159.Q16XR0"/>
<evidence type="ECO:0000256" key="7">
    <source>
        <dbReference type="SAM" id="MobiDB-lite"/>
    </source>
</evidence>
<dbReference type="PANTHER" id="PTHR12341">
    <property type="entry name" value="5'-&gt;3' EXORIBONUCLEASE"/>
    <property type="match status" value="1"/>
</dbReference>
<feature type="compositionally biased region" description="Basic and acidic residues" evidence="7">
    <location>
        <begin position="1626"/>
        <end position="1637"/>
    </location>
</feature>
<dbReference type="FunFam" id="3.40.50.12390:FF:000002">
    <property type="entry name" value="5'-3' exoribonuclease 1"/>
    <property type="match status" value="1"/>
</dbReference>
<dbReference type="InterPro" id="IPR027073">
    <property type="entry name" value="5_3_exoribonuclease"/>
</dbReference>
<feature type="region of interest" description="Disordered" evidence="7">
    <location>
        <begin position="1370"/>
        <end position="1434"/>
    </location>
</feature>
<feature type="compositionally biased region" description="Polar residues" evidence="7">
    <location>
        <begin position="1638"/>
        <end position="1654"/>
    </location>
</feature>
<dbReference type="CDD" id="cd18673">
    <property type="entry name" value="PIN_XRN1-2-like"/>
    <property type="match status" value="1"/>
</dbReference>
<feature type="domain" description="Exoribonuclease Xrn1 D2/D3" evidence="12">
    <location>
        <begin position="825"/>
        <end position="1045"/>
    </location>
</feature>
<evidence type="ECO:0000259" key="10">
    <source>
        <dbReference type="Pfam" id="PF18129"/>
    </source>
</evidence>
<feature type="compositionally biased region" description="Polar residues" evidence="7">
    <location>
        <begin position="1395"/>
        <end position="1411"/>
    </location>
</feature>
<name>Q16XR0_AEDAE</name>
<feature type="domain" description="Xrn1 helical" evidence="9">
    <location>
        <begin position="272"/>
        <end position="603"/>
    </location>
</feature>
<dbReference type="InterPro" id="IPR040992">
    <property type="entry name" value="XRN1_D1"/>
</dbReference>
<dbReference type="GO" id="GO:0016075">
    <property type="term" value="P:rRNA catabolic process"/>
    <property type="evidence" value="ECO:0007669"/>
    <property type="project" value="TreeGrafter"/>
</dbReference>
<dbReference type="InterPro" id="IPR041385">
    <property type="entry name" value="SH3_12"/>
</dbReference>
<keyword evidence="5 6" id="KW-0269">Exonuclease</keyword>
<feature type="compositionally biased region" description="Polar residues" evidence="7">
    <location>
        <begin position="1517"/>
        <end position="1527"/>
    </location>
</feature>
<evidence type="ECO:0000259" key="9">
    <source>
        <dbReference type="Pfam" id="PF17846"/>
    </source>
</evidence>
<dbReference type="GO" id="GO:0004534">
    <property type="term" value="F:5'-3' RNA exonuclease activity"/>
    <property type="evidence" value="ECO:0007669"/>
    <property type="project" value="TreeGrafter"/>
</dbReference>
<feature type="compositionally biased region" description="Low complexity" evidence="7">
    <location>
        <begin position="1540"/>
        <end position="1562"/>
    </location>
</feature>
<dbReference type="Gene3D" id="2.170.260.40">
    <property type="match status" value="1"/>
</dbReference>
<dbReference type="InterPro" id="IPR041106">
    <property type="entry name" value="XRN1_D2_D3"/>
</dbReference>
<keyword evidence="6" id="KW-0694">RNA-binding</keyword>
<feature type="region of interest" description="Disordered" evidence="7">
    <location>
        <begin position="96"/>
        <end position="120"/>
    </location>
</feature>
<evidence type="ECO:0000256" key="6">
    <source>
        <dbReference type="PIRNR" id="PIRNR006743"/>
    </source>
</evidence>
<accession>Q16XR0</accession>
<dbReference type="GO" id="GO:0003723">
    <property type="term" value="F:RNA binding"/>
    <property type="evidence" value="ECO:0007669"/>
    <property type="project" value="UniProtKB-KW"/>
</dbReference>
<sequence length="1668" mass="190671">MGVPKFFRYISERYPCLSELIRENQVPDFDNLYLDMNGIIHNCSHPNDSDVFFRITEEKIFSDIFHYLEFLFRMIRPQKLFFIAVDGVAPRAKMNQQRGRRFRSAREAQEQAEEAQKKGEVLPTEARFDSNCITPGTSFMVRLQKALEHFIKVKVSTNPLWKHCKVILSGHETPGEGEHKIMEYIRYAKSQPDFDSNTRHCLYGLDADLVMLGLCTHEKHFSLLREEVKFGKNDKKSSIVEETRFYLLHLTLMREYLELEFAPVRDKLKFEFNIYKLIDDWVLMGYMVGNDFIPHLPHLHINENALPTLFQAYMDILPTLDGYINEGGILNMPRLEVLMNRLARFDRDIFLENYTDLQYFKSKRAHNDTEAFDVIIDDIKAEAEMDCDLSALIKASEDMFSDDEDDAEPPGDIENDPEFFEKEFTAYKRNYYITKLGYQDYNQATRDEQTECYIRALQWTLLYYYRGVPSWAWYYPHHYAPFISDLQNISSLKLNFEPGKPFLPFQQLLSVLPTASKDHLPSAYHKLMTDPNSPVVDYYPENFETDLNGKQQAWEAVVLIPFIDEKRLLKAMEPCDAFLTDEEKQRNVHGPMLVFQYDSKGTKQLPACYGFEEIEQLKVKESAIYRDQVSCDLVGNKLVLGPSKGAILDGYIKGFPTMKHLQYHGIIKEVRVKVFNFPSRNSSMVVVIDRPLKDSEKTTEMLARELLGRIVYVSWPHLTEAKVVKVADAQVIFEKDREPRENNDKFFDTCSKAIVEHHNNRLAIDLGKISQMVHVKTCVGSEYVLKENRYVLNKLWNMGETMYPVQAIVTDLKEALKTLKPYQEIREMFPENCLVFLRATQWYGSLGHVIDVTAGHKRIKTRFEIHEEPNLDKVVDINEEAKSHYLTMQDAASMIGISANLLSRLSSTIYMMRGARRSVNIDEGGKMNIGLQLRMVTQDVETVGYTRKVHKSWMFSEKAVELIKSYHEKVPNLFERLEHFGKGDILFEDEVFGEQKEGAVGLKELIAWIKSQDHAKAEKRSCGTKMLEPNAVEELVKIVDEQATKLPTMQTMFVHPKDLYKPGMKQAKSIDHQANYELLDRVIIARDTEVVPLGYRGTIIGIHLAKDPNPVRQESIVAKSDKYFDVLFDKEFPNGVQIFGISATKNRVVRVAEGAVLNISFGTADLEYKQVDPSQPIILPAEEFINRNNQHAQHQRKHELVRIFPPKPTPTAESIKKRLNERIEKKNPNKAFILANRKPLEESISSDPNAQTACDFEKLWNKLRESSQAPSTFDDRDIKSFISKNSIPPPPLKTAIDVVPEKNAADTSTEENSVKDPSDMLRKMLRINSQDETAISSGVPNGVVPTNNEGILNTLVPAIPAVPPVVNIPMPKNLPKPPSSWRSPKKSSNDEQVTKTKSQNSTASTTANVPTTKDAPKPPHRNAIPNHYPYVAQHPPNVPHHQPLFMPFPPFNIPHNRIYPAGPPIPAYPNQLHPMPRYQQAPQAHMHQQQLYNPQYSNNNPGHNSNNHRQRGPKGPQNLSFNRNTPAGTGAFVPLQAMINSKNRNNNSTATSTPSSGTGSKKQPPNPAATVFVQKNAEHRQMVEQKQEEVKQSFASFMADSVSKVDESVIPASKQQQQQHVPLENTSDKEENVDHCESGSNLNEVNPSTAQPCKQRQMRIAARFTHAE</sequence>
<dbReference type="PANTHER" id="PTHR12341:SF7">
    <property type="entry name" value="5'-3' EXORIBONUCLEASE 1"/>
    <property type="match status" value="1"/>
</dbReference>
<dbReference type="Pfam" id="PF18334">
    <property type="entry name" value="XRN1_D2_D3"/>
    <property type="match status" value="1"/>
</dbReference>
<dbReference type="InterPro" id="IPR047007">
    <property type="entry name" value="XRN1_D1_sf"/>
</dbReference>
<reference evidence="13" key="1">
    <citation type="submission" date="2005-10" db="EMBL/GenBank/DDBJ databases">
        <authorList>
            <person name="Loftus B.J."/>
            <person name="Nene V.M."/>
            <person name="Hannick L.I."/>
            <person name="Bidwell S."/>
            <person name="Haas B."/>
            <person name="Amedeo P."/>
            <person name="Orvis J."/>
            <person name="Wortman J.R."/>
            <person name="White O.R."/>
            <person name="Salzberg S."/>
            <person name="Shumway M."/>
            <person name="Koo H."/>
            <person name="Zhao Y."/>
            <person name="Holmes M."/>
            <person name="Miller J."/>
            <person name="Schatz M."/>
            <person name="Pop M."/>
            <person name="Pai G."/>
            <person name="Utterback T."/>
            <person name="Rogers Y.-H."/>
            <person name="Kravitz S."/>
            <person name="Fraser C.M."/>
        </authorList>
    </citation>
    <scope>NUCLEOTIDE SEQUENCE</scope>
    <source>
        <strain evidence="13">Liverpool</strain>
    </source>
</reference>
<evidence type="ECO:0000313" key="14">
    <source>
        <dbReference type="Proteomes" id="UP000682892"/>
    </source>
</evidence>
<evidence type="ECO:0000256" key="1">
    <source>
        <dbReference type="ARBA" id="ARBA00006994"/>
    </source>
</evidence>
<dbReference type="VEuPathDB" id="VectorBase:AAEL008814"/>
<feature type="region of interest" description="Disordered" evidence="7">
    <location>
        <begin position="1610"/>
        <end position="1655"/>
    </location>
</feature>
<feature type="domain" description="5'-3' exoribonuclease 1 SH3-like" evidence="10">
    <location>
        <begin position="1075"/>
        <end position="1158"/>
    </location>
</feature>
<evidence type="ECO:0000256" key="2">
    <source>
        <dbReference type="ARBA" id="ARBA00022664"/>
    </source>
</evidence>
<gene>
    <name evidence="13" type="ORF">AaeL_AAEL008814</name>
</gene>
<feature type="compositionally biased region" description="Basic and acidic residues" evidence="7">
    <location>
        <begin position="104"/>
        <end position="120"/>
    </location>
</feature>
<dbReference type="Pfam" id="PF18332">
    <property type="entry name" value="XRN1_D1"/>
    <property type="match status" value="1"/>
</dbReference>
<dbReference type="Pfam" id="PF18129">
    <property type="entry name" value="SH3_12"/>
    <property type="match status" value="1"/>
</dbReference>
<feature type="domain" description="5'-3' exoribonuclease 1 D1" evidence="11">
    <location>
        <begin position="652"/>
        <end position="812"/>
    </location>
</feature>
<dbReference type="Gene3D" id="3.40.50.12390">
    <property type="match status" value="2"/>
</dbReference>
<dbReference type="SMR" id="Q16XR0"/>
<dbReference type="Pfam" id="PF03159">
    <property type="entry name" value="XRN_N"/>
    <property type="match status" value="1"/>
</dbReference>
<evidence type="ECO:0000256" key="3">
    <source>
        <dbReference type="ARBA" id="ARBA00022722"/>
    </source>
</evidence>
<dbReference type="Proteomes" id="UP000682892">
    <property type="component" value="Unassembled WGS sequence"/>
</dbReference>
<dbReference type="Gene3D" id="2.30.30.750">
    <property type="match status" value="1"/>
</dbReference>
<proteinExistence type="inferred from homology"/>
<keyword evidence="6" id="KW-0963">Cytoplasm</keyword>
<dbReference type="InterPro" id="IPR047008">
    <property type="entry name" value="XRN1_SH3_sf"/>
</dbReference>
<evidence type="ECO:0000256" key="4">
    <source>
        <dbReference type="ARBA" id="ARBA00022801"/>
    </source>
</evidence>
<evidence type="ECO:0000259" key="8">
    <source>
        <dbReference type="Pfam" id="PF03159"/>
    </source>
</evidence>
<dbReference type="GO" id="GO:0005737">
    <property type="term" value="C:cytoplasm"/>
    <property type="evidence" value="ECO:0007669"/>
    <property type="project" value="UniProtKB-SubCell"/>
</dbReference>
<dbReference type="PIRSF" id="PIRSF006743">
    <property type="entry name" value="Exonuclease_Xnr1"/>
    <property type="match status" value="1"/>
</dbReference>
<evidence type="ECO:0000313" key="13">
    <source>
        <dbReference type="EMBL" id="EAT39382.1"/>
    </source>
</evidence>
<feature type="region of interest" description="Disordered" evidence="7">
    <location>
        <begin position="1493"/>
        <end position="1567"/>
    </location>
</feature>
<dbReference type="OMA" id="VASWPWF"/>
<comment type="similarity">
    <text evidence="1">Belongs to the 5'-3' exonuclease family. XRN2/RAT1 subfamily.</text>
</comment>
<protein>
    <recommendedName>
        <fullName evidence="6">5'-3' exoribonuclease 1</fullName>
        <ecNumber evidence="6">3.1.13.-</ecNumber>
    </recommendedName>
</protein>
<dbReference type="PhylomeDB" id="Q16XR0"/>
<dbReference type="Gene3D" id="1.25.40.1050">
    <property type="match status" value="1"/>
</dbReference>
<dbReference type="InterPro" id="IPR016494">
    <property type="entry name" value="5_3_exoribonuclease_1"/>
</dbReference>
<dbReference type="eggNOG" id="KOG2045">
    <property type="taxonomic scope" value="Eukaryota"/>
</dbReference>
<dbReference type="GO" id="GO:0006397">
    <property type="term" value="P:mRNA processing"/>
    <property type="evidence" value="ECO:0007669"/>
    <property type="project" value="UniProtKB-KW"/>
</dbReference>